<comment type="caution">
    <text evidence="2">The sequence shown here is derived from an EMBL/GenBank/DDBJ whole genome shotgun (WGS) entry which is preliminary data.</text>
</comment>
<accession>A0AAI9VFA6</accession>
<keyword evidence="3" id="KW-1185">Reference proteome</keyword>
<sequence length="450" mass="49905">MFAKHGSCLMPRNIPGENPDTLFTFKLNPHTLHIFIARKQTMDALYFAGSTWPQIRGEHQSKGTQDREHSACPGRLLLLIRLVVLASSVNTWATCTDSSRPPDCTRGSLLGRNGDGWARGRPTASLNPGDYEILFPQVPCQACQAILRAYTKNGRVDDMLPQISHNFSPPTDIHSYESSRRGRENVKIRVCLPRNAVIWPPPPSASCRKACSFTASPAPPRGRPSLEGCPQSANELRLSFGGRALALIGQTLTVVSWRSVLQARTEFYDIRTHDRIPCNRFPKACFVQDRDADTWPDTPGSHALNTSRGMLSFTCVSTAPFSDSLDSAHEIRSSRKGLCYDYTLLLLRENDDGELHDTAAVQTVSWITAQASKFEQRGAQPNIRMTLFSYTPLFADDTQNKIWAWSGLKRKASRRSRLSSSTGTPHGHDGVMIPPDGNCVGDNLALFQHD</sequence>
<reference evidence="2" key="1">
    <citation type="submission" date="2016-11" db="EMBL/GenBank/DDBJ databases">
        <title>The genome sequence of Colletotrichum cuscutae.</title>
        <authorList>
            <person name="Baroncelli R."/>
        </authorList>
    </citation>
    <scope>NUCLEOTIDE SEQUENCE</scope>
    <source>
        <strain evidence="2">IMI 304802</strain>
    </source>
</reference>
<dbReference type="Proteomes" id="UP001239213">
    <property type="component" value="Unassembled WGS sequence"/>
</dbReference>
<feature type="region of interest" description="Disordered" evidence="1">
    <location>
        <begin position="415"/>
        <end position="436"/>
    </location>
</feature>
<evidence type="ECO:0000313" key="2">
    <source>
        <dbReference type="EMBL" id="KAK1485243.1"/>
    </source>
</evidence>
<protein>
    <submittedName>
        <fullName evidence="2">Uncharacterized protein</fullName>
    </submittedName>
</protein>
<dbReference type="AlphaFoldDB" id="A0AAI9VFA6"/>
<evidence type="ECO:0000313" key="3">
    <source>
        <dbReference type="Proteomes" id="UP001239213"/>
    </source>
</evidence>
<organism evidence="2 3">
    <name type="scientific">Colletotrichum cuscutae</name>
    <dbReference type="NCBI Taxonomy" id="1209917"/>
    <lineage>
        <taxon>Eukaryota</taxon>
        <taxon>Fungi</taxon>
        <taxon>Dikarya</taxon>
        <taxon>Ascomycota</taxon>
        <taxon>Pezizomycotina</taxon>
        <taxon>Sordariomycetes</taxon>
        <taxon>Hypocreomycetidae</taxon>
        <taxon>Glomerellales</taxon>
        <taxon>Glomerellaceae</taxon>
        <taxon>Colletotrichum</taxon>
        <taxon>Colletotrichum acutatum species complex</taxon>
    </lineage>
</organism>
<dbReference type="EMBL" id="MPDP01000070">
    <property type="protein sequence ID" value="KAK1485243.1"/>
    <property type="molecule type" value="Genomic_DNA"/>
</dbReference>
<name>A0AAI9VFA6_9PEZI</name>
<proteinExistence type="predicted"/>
<evidence type="ECO:0000256" key="1">
    <source>
        <dbReference type="SAM" id="MobiDB-lite"/>
    </source>
</evidence>
<gene>
    <name evidence="2" type="ORF">CCUS01_15349</name>
</gene>